<dbReference type="KEGG" id="paun:MJA45_13535"/>
<dbReference type="PANTHER" id="PTHR43280">
    <property type="entry name" value="ARAC-FAMILY TRANSCRIPTIONAL REGULATOR"/>
    <property type="match status" value="1"/>
</dbReference>
<dbReference type="GO" id="GO:0043565">
    <property type="term" value="F:sequence-specific DNA binding"/>
    <property type="evidence" value="ECO:0007669"/>
    <property type="project" value="InterPro"/>
</dbReference>
<dbReference type="SMART" id="SM00448">
    <property type="entry name" value="REC"/>
    <property type="match status" value="1"/>
</dbReference>
<dbReference type="GO" id="GO:0000160">
    <property type="term" value="P:phosphorelay signal transduction system"/>
    <property type="evidence" value="ECO:0007669"/>
    <property type="project" value="InterPro"/>
</dbReference>
<dbReference type="Pfam" id="PF00072">
    <property type="entry name" value="Response_reg"/>
    <property type="match status" value="1"/>
</dbReference>
<keyword evidence="4" id="KW-0597">Phosphoprotein</keyword>
<evidence type="ECO:0000256" key="1">
    <source>
        <dbReference type="ARBA" id="ARBA00023015"/>
    </source>
</evidence>
<dbReference type="SMART" id="SM00342">
    <property type="entry name" value="HTH_ARAC"/>
    <property type="match status" value="1"/>
</dbReference>
<evidence type="ECO:0000313" key="7">
    <source>
        <dbReference type="EMBL" id="WNQ13994.1"/>
    </source>
</evidence>
<dbReference type="Proteomes" id="UP001305702">
    <property type="component" value="Chromosome"/>
</dbReference>
<dbReference type="Gene3D" id="3.40.50.2300">
    <property type="match status" value="1"/>
</dbReference>
<feature type="modified residue" description="4-aspartylphosphate" evidence="4">
    <location>
        <position position="56"/>
    </location>
</feature>
<name>A0AA96RK53_9BACL</name>
<dbReference type="RefSeq" id="WP_315607775.1">
    <property type="nucleotide sequence ID" value="NZ_CP130318.1"/>
</dbReference>
<evidence type="ECO:0000256" key="4">
    <source>
        <dbReference type="PROSITE-ProRule" id="PRU00169"/>
    </source>
</evidence>
<organism evidence="7 8">
    <name type="scientific">Paenibacillus aurantius</name>
    <dbReference type="NCBI Taxonomy" id="2918900"/>
    <lineage>
        <taxon>Bacteria</taxon>
        <taxon>Bacillati</taxon>
        <taxon>Bacillota</taxon>
        <taxon>Bacilli</taxon>
        <taxon>Bacillales</taxon>
        <taxon>Paenibacillaceae</taxon>
        <taxon>Paenibacillus</taxon>
    </lineage>
</organism>
<dbReference type="GO" id="GO:0003700">
    <property type="term" value="F:DNA-binding transcription factor activity"/>
    <property type="evidence" value="ECO:0007669"/>
    <property type="project" value="InterPro"/>
</dbReference>
<dbReference type="PANTHER" id="PTHR43280:SF10">
    <property type="entry name" value="REGULATORY PROTEIN POCR"/>
    <property type="match status" value="1"/>
</dbReference>
<keyword evidence="3" id="KW-0804">Transcription</keyword>
<gene>
    <name evidence="7" type="ORF">MJA45_13535</name>
</gene>
<dbReference type="CDD" id="cd17536">
    <property type="entry name" value="REC_YesN-like"/>
    <property type="match status" value="1"/>
</dbReference>
<evidence type="ECO:0000259" key="6">
    <source>
        <dbReference type="PROSITE" id="PS50110"/>
    </source>
</evidence>
<dbReference type="Pfam" id="PF12833">
    <property type="entry name" value="HTH_18"/>
    <property type="match status" value="1"/>
</dbReference>
<dbReference type="InterPro" id="IPR018060">
    <property type="entry name" value="HTH_AraC"/>
</dbReference>
<evidence type="ECO:0000256" key="2">
    <source>
        <dbReference type="ARBA" id="ARBA00023125"/>
    </source>
</evidence>
<feature type="domain" description="Response regulatory" evidence="6">
    <location>
        <begin position="5"/>
        <end position="122"/>
    </location>
</feature>
<reference evidence="7 8" key="1">
    <citation type="submission" date="2022-02" db="EMBL/GenBank/DDBJ databases">
        <title>Paenibacillus sp. MBLB1776 Whole Genome Shotgun Sequencing.</title>
        <authorList>
            <person name="Hwang C.Y."/>
            <person name="Cho E.-S."/>
            <person name="Seo M.-J."/>
        </authorList>
    </citation>
    <scope>NUCLEOTIDE SEQUENCE [LARGE SCALE GENOMIC DNA]</scope>
    <source>
        <strain evidence="7 8">MBLB1776</strain>
    </source>
</reference>
<evidence type="ECO:0000259" key="5">
    <source>
        <dbReference type="PROSITE" id="PS01124"/>
    </source>
</evidence>
<dbReference type="InterPro" id="IPR009057">
    <property type="entry name" value="Homeodomain-like_sf"/>
</dbReference>
<dbReference type="SUPFAM" id="SSF46689">
    <property type="entry name" value="Homeodomain-like"/>
    <property type="match status" value="2"/>
</dbReference>
<dbReference type="PROSITE" id="PS50110">
    <property type="entry name" value="RESPONSE_REGULATORY"/>
    <property type="match status" value="1"/>
</dbReference>
<evidence type="ECO:0000256" key="3">
    <source>
        <dbReference type="ARBA" id="ARBA00023163"/>
    </source>
</evidence>
<keyword evidence="1" id="KW-0805">Transcription regulation</keyword>
<protein>
    <submittedName>
        <fullName evidence="7">Response regulator</fullName>
    </submittedName>
</protein>
<evidence type="ECO:0000313" key="8">
    <source>
        <dbReference type="Proteomes" id="UP001305702"/>
    </source>
</evidence>
<accession>A0AA96RK53</accession>
<dbReference type="PROSITE" id="PS01124">
    <property type="entry name" value="HTH_ARAC_FAMILY_2"/>
    <property type="match status" value="1"/>
</dbReference>
<dbReference type="InterPro" id="IPR001789">
    <property type="entry name" value="Sig_transdc_resp-reg_receiver"/>
</dbReference>
<dbReference type="InterPro" id="IPR011006">
    <property type="entry name" value="CheY-like_superfamily"/>
</dbReference>
<dbReference type="EMBL" id="CP130318">
    <property type="protein sequence ID" value="WNQ13994.1"/>
    <property type="molecule type" value="Genomic_DNA"/>
</dbReference>
<keyword evidence="2" id="KW-0238">DNA-binding</keyword>
<dbReference type="SUPFAM" id="SSF52172">
    <property type="entry name" value="CheY-like"/>
    <property type="match status" value="1"/>
</dbReference>
<proteinExistence type="predicted"/>
<dbReference type="AlphaFoldDB" id="A0AA96RK53"/>
<feature type="domain" description="HTH araC/xylS-type" evidence="5">
    <location>
        <begin position="429"/>
        <end position="527"/>
    </location>
</feature>
<keyword evidence="8" id="KW-1185">Reference proteome</keyword>
<dbReference type="Gene3D" id="1.10.10.60">
    <property type="entry name" value="Homeodomain-like"/>
    <property type="match status" value="2"/>
</dbReference>
<sequence>MRLFRCLIVDDEDLILQRLEMIFREFDQFEIVGKAYSGKEALELAVELKPDIILTDIVMPAIDGIEMIERLKAMLPRTVFIILTAYSDFAYAKRAIKQNVLDYLMKVPLTSSDIKAALEKAAGEIGIMEAKEEELSKLNRARLENVHRMRKQIFQEFLRGEVEPGQMERMSDDLRLDGKLGPYSCLVMEIGKYEEFERIYKAREQSVLKYAMLNVLEETLRQVGNGFACETSEFTMMGVISWPTYHSQSEQEARAQALGNTIIYNMKTYLKRNVNLAFSPVYNGWSTLPDAYRQCRQRLRAVYYLKDGTVLGPFQPIRPDEEKVSALQEQLRRLVRLLTSQQMEEVEEAFEQMAETAREGNIPRERMELFLRGFLSEVESHYASSGGALPSNPAERMSGLKFEDQLELCRSYLTGCWQMKLSSLRPEIIKAKQYVEDHLTRKLSLEEVADHVNLTPPYFSSLFKREVGENMVDYINRCRIELAVRLLKEKDYTNSQLSDAVGINNEKYFCTLFKQHFGVSPQKFRRQHFRT</sequence>